<protein>
    <recommendedName>
        <fullName evidence="1">Aldehyde dehydrogenase domain-containing protein</fullName>
    </recommendedName>
</protein>
<dbReference type="GO" id="GO:0005739">
    <property type="term" value="C:mitochondrion"/>
    <property type="evidence" value="ECO:0007669"/>
    <property type="project" value="TreeGrafter"/>
</dbReference>
<dbReference type="InterPro" id="IPR029028">
    <property type="entry name" value="Alpha/beta_knot_MTases"/>
</dbReference>
<dbReference type="GO" id="GO:0004491">
    <property type="term" value="F:methylmalonate-semialdehyde dehydrogenase (acylating, NAD) activity"/>
    <property type="evidence" value="ECO:0007669"/>
    <property type="project" value="InterPro"/>
</dbReference>
<proteinExistence type="predicted"/>
<organism evidence="2 3">
    <name type="scientific">Coffea canephora</name>
    <name type="common">Robusta coffee</name>
    <dbReference type="NCBI Taxonomy" id="49390"/>
    <lineage>
        <taxon>Eukaryota</taxon>
        <taxon>Viridiplantae</taxon>
        <taxon>Streptophyta</taxon>
        <taxon>Embryophyta</taxon>
        <taxon>Tracheophyta</taxon>
        <taxon>Spermatophyta</taxon>
        <taxon>Magnoliopsida</taxon>
        <taxon>eudicotyledons</taxon>
        <taxon>Gunneridae</taxon>
        <taxon>Pentapetalae</taxon>
        <taxon>asterids</taxon>
        <taxon>lamiids</taxon>
        <taxon>Gentianales</taxon>
        <taxon>Rubiaceae</taxon>
        <taxon>Ixoroideae</taxon>
        <taxon>Gardenieae complex</taxon>
        <taxon>Bertiereae - Coffeeae clade</taxon>
        <taxon>Coffeeae</taxon>
        <taxon>Coffea</taxon>
    </lineage>
</organism>
<dbReference type="Gramene" id="CDP01587">
    <property type="protein sequence ID" value="CDP01587"/>
    <property type="gene ID" value="GSCOC_T00036685001"/>
</dbReference>
<evidence type="ECO:0000313" key="2">
    <source>
        <dbReference type="EMBL" id="CDP01587.1"/>
    </source>
</evidence>
<gene>
    <name evidence="2" type="ORF">GSCOC_T00036685001</name>
</gene>
<dbReference type="Gene3D" id="3.40.605.10">
    <property type="entry name" value="Aldehyde Dehydrogenase, Chain A, domain 1"/>
    <property type="match status" value="1"/>
</dbReference>
<sequence>MVCESQADDDCSLLDPANLDMLLRSAMAFRWDGVFLLSDCCDPFNDKALRASGGASFQLPVVSGGWTCLDALRRVFHMKIVPIPRYEQGNFLGPTILCDVATNMECYKEEMFRPVLCMQADRFEEAIAILPSLGVAARKFQNDVESGLVGINVAVPIPLPFSSVNGSKASFSGDLNFCGKAGLQFYTQIKAVAQQWKDLPTRRQEGALAMPSISERDSVNLKVSLLMPLAAQIDAAGQGESSPLCSVSERTYPCQTSQWGDPLPLISQSTETAPSTAKKVYMAPNSQRIDTLAPGIQRTDAVDASDSERLYFPVTCSSEINPIFLRNDSVSPMSLRHDIQMTDINVHPASEMVYMPVMSKLKKNVGPTSQRTGVLHLKPDKMYMTSHRRDGMGMMPLMAKASVPPASGSLYMSTSRSNVMASTSDEMSVPTEIQHDGISSKSERLFMPASSQGINAENQLMSAHNYRGQITPQTHPSSQSLLDATFPYNSNAERYNFSLAWL</sequence>
<evidence type="ECO:0000259" key="1">
    <source>
        <dbReference type="Pfam" id="PF00171"/>
    </source>
</evidence>
<accession>A0A068TZV6</accession>
<dbReference type="PhylomeDB" id="A0A068TZV6"/>
<dbReference type="GO" id="GO:0006210">
    <property type="term" value="P:thymine catabolic process"/>
    <property type="evidence" value="ECO:0007669"/>
    <property type="project" value="TreeGrafter"/>
</dbReference>
<dbReference type="PANTHER" id="PTHR43866:SF1">
    <property type="entry name" value="METHYLMALONATE-SEMIALDEHYDE DEHYDROGENASE (COA ACYLATING)"/>
    <property type="match status" value="1"/>
</dbReference>
<dbReference type="InterPro" id="IPR029026">
    <property type="entry name" value="tRNA_m1G_MTases_N"/>
</dbReference>
<name>A0A068TZV6_COFCA</name>
<dbReference type="OrthoDB" id="310895at2759"/>
<dbReference type="InterPro" id="IPR015590">
    <property type="entry name" value="Aldehyde_DH_dom"/>
</dbReference>
<dbReference type="EMBL" id="HG739091">
    <property type="protein sequence ID" value="CDP01587.1"/>
    <property type="molecule type" value="Genomic_DNA"/>
</dbReference>
<dbReference type="Pfam" id="PF00171">
    <property type="entry name" value="Aldedh"/>
    <property type="match status" value="1"/>
</dbReference>
<dbReference type="STRING" id="49390.A0A068TZV6"/>
<dbReference type="AlphaFoldDB" id="A0A068TZV6"/>
<evidence type="ECO:0000313" key="3">
    <source>
        <dbReference type="Proteomes" id="UP000295252"/>
    </source>
</evidence>
<dbReference type="GO" id="GO:0006574">
    <property type="term" value="P:L-valine catabolic process"/>
    <property type="evidence" value="ECO:0007669"/>
    <property type="project" value="TreeGrafter"/>
</dbReference>
<dbReference type="SUPFAM" id="SSF75217">
    <property type="entry name" value="alpha/beta knot"/>
    <property type="match status" value="1"/>
</dbReference>
<dbReference type="PANTHER" id="PTHR43866">
    <property type="entry name" value="MALONATE-SEMIALDEHYDE DEHYDROGENASE"/>
    <property type="match status" value="1"/>
</dbReference>
<dbReference type="InterPro" id="IPR016163">
    <property type="entry name" value="Ald_DH_C"/>
</dbReference>
<dbReference type="InterPro" id="IPR010061">
    <property type="entry name" value="MeMal-semiAld_DH"/>
</dbReference>
<keyword evidence="3" id="KW-1185">Reference proteome</keyword>
<dbReference type="Gene3D" id="3.40.309.10">
    <property type="entry name" value="Aldehyde Dehydrogenase, Chain A, domain 2"/>
    <property type="match status" value="1"/>
</dbReference>
<reference evidence="3" key="1">
    <citation type="journal article" date="2014" name="Science">
        <title>The coffee genome provides insight into the convergent evolution of caffeine biosynthesis.</title>
        <authorList>
            <person name="Denoeud F."/>
            <person name="Carretero-Paulet L."/>
            <person name="Dereeper A."/>
            <person name="Droc G."/>
            <person name="Guyot R."/>
            <person name="Pietrella M."/>
            <person name="Zheng C."/>
            <person name="Alberti A."/>
            <person name="Anthony F."/>
            <person name="Aprea G."/>
            <person name="Aury J.M."/>
            <person name="Bento P."/>
            <person name="Bernard M."/>
            <person name="Bocs S."/>
            <person name="Campa C."/>
            <person name="Cenci A."/>
            <person name="Combes M.C."/>
            <person name="Crouzillat D."/>
            <person name="Da Silva C."/>
            <person name="Daddiego L."/>
            <person name="De Bellis F."/>
            <person name="Dussert S."/>
            <person name="Garsmeur O."/>
            <person name="Gayraud T."/>
            <person name="Guignon V."/>
            <person name="Jahn K."/>
            <person name="Jamilloux V."/>
            <person name="Joet T."/>
            <person name="Labadie K."/>
            <person name="Lan T."/>
            <person name="Leclercq J."/>
            <person name="Lepelley M."/>
            <person name="Leroy T."/>
            <person name="Li L.T."/>
            <person name="Librado P."/>
            <person name="Lopez L."/>
            <person name="Munoz A."/>
            <person name="Noel B."/>
            <person name="Pallavicini A."/>
            <person name="Perrotta G."/>
            <person name="Poncet V."/>
            <person name="Pot D."/>
            <person name="Priyono X."/>
            <person name="Rigoreau M."/>
            <person name="Rouard M."/>
            <person name="Rozas J."/>
            <person name="Tranchant-Dubreuil C."/>
            <person name="VanBuren R."/>
            <person name="Zhang Q."/>
            <person name="Andrade A.C."/>
            <person name="Argout X."/>
            <person name="Bertrand B."/>
            <person name="de Kochko A."/>
            <person name="Graziosi G."/>
            <person name="Henry R.J."/>
            <person name="Jayarama X."/>
            <person name="Ming R."/>
            <person name="Nagai C."/>
            <person name="Rounsley S."/>
            <person name="Sankoff D."/>
            <person name="Giuliano G."/>
            <person name="Albert V.A."/>
            <person name="Wincker P."/>
            <person name="Lashermes P."/>
        </authorList>
    </citation>
    <scope>NUCLEOTIDE SEQUENCE [LARGE SCALE GENOMIC DNA]</scope>
    <source>
        <strain evidence="3">cv. DH200-94</strain>
    </source>
</reference>
<dbReference type="InterPro" id="IPR016162">
    <property type="entry name" value="Ald_DH_N"/>
</dbReference>
<dbReference type="InterPro" id="IPR016161">
    <property type="entry name" value="Ald_DH/histidinol_DH"/>
</dbReference>
<feature type="domain" description="Aldehyde dehydrogenase" evidence="1">
    <location>
        <begin position="85"/>
        <end position="192"/>
    </location>
</feature>
<dbReference type="InParanoid" id="A0A068TZV6"/>
<dbReference type="Gene3D" id="3.40.1280.10">
    <property type="match status" value="1"/>
</dbReference>
<dbReference type="SUPFAM" id="SSF53720">
    <property type="entry name" value="ALDH-like"/>
    <property type="match status" value="1"/>
</dbReference>
<dbReference type="Proteomes" id="UP000295252">
    <property type="component" value="Chromosome IX"/>
</dbReference>